<keyword evidence="9 15" id="KW-0479">Metal-binding</keyword>
<evidence type="ECO:0000256" key="5">
    <source>
        <dbReference type="ARBA" id="ARBA00010231"/>
    </source>
</evidence>
<keyword evidence="8" id="KW-0597">Phosphoprotein</keyword>
<dbReference type="KEGG" id="bmh:BMWSH_4109"/>
<dbReference type="InterPro" id="IPR016066">
    <property type="entry name" value="A-D-PHexomutase_CS"/>
</dbReference>
<dbReference type="PANTHER" id="PTHR45745">
    <property type="entry name" value="PHOSPHOMANNOMUTASE 45A"/>
    <property type="match status" value="1"/>
</dbReference>
<dbReference type="InterPro" id="IPR036900">
    <property type="entry name" value="A-D-PHexomutase_C_sf"/>
</dbReference>
<dbReference type="Pfam" id="PF02880">
    <property type="entry name" value="PGM_PMM_III"/>
    <property type="match status" value="1"/>
</dbReference>
<dbReference type="Gene3D" id="3.30.310.50">
    <property type="entry name" value="Alpha-D-phosphohexomutase, C-terminal domain"/>
    <property type="match status" value="1"/>
</dbReference>
<evidence type="ECO:0000256" key="7">
    <source>
        <dbReference type="ARBA" id="ARBA00022526"/>
    </source>
</evidence>
<comment type="catalytic activity">
    <reaction evidence="1">
        <text>alpha-D-glucose 1-phosphate = alpha-D-glucose 6-phosphate</text>
        <dbReference type="Rhea" id="RHEA:23536"/>
        <dbReference type="ChEBI" id="CHEBI:58225"/>
        <dbReference type="ChEBI" id="CHEBI:58601"/>
        <dbReference type="EC" id="5.4.2.2"/>
    </reaction>
</comment>
<evidence type="ECO:0000256" key="12">
    <source>
        <dbReference type="ARBA" id="ARBA00039995"/>
    </source>
</evidence>
<dbReference type="Gene3D" id="3.40.120.10">
    <property type="entry name" value="Alpha-D-Glucose-1,6-Bisphosphate, subunit A, domain 3"/>
    <property type="match status" value="3"/>
</dbReference>
<feature type="domain" description="Alpha-D-phosphohexomutase alpha/beta/alpha" evidence="19">
    <location>
        <begin position="327"/>
        <end position="453"/>
    </location>
</feature>
<comment type="pathway">
    <text evidence="3">Glycolipid metabolism; diglucosyl-diacylglycerol biosynthesis.</text>
</comment>
<keyword evidence="11" id="KW-0413">Isomerase</keyword>
<evidence type="ECO:0000313" key="21">
    <source>
        <dbReference type="Proteomes" id="UP000001283"/>
    </source>
</evidence>
<dbReference type="SUPFAM" id="SSF55957">
    <property type="entry name" value="Phosphoglucomutase, C-terminal domain"/>
    <property type="match status" value="1"/>
</dbReference>
<dbReference type="GO" id="GO:0006006">
    <property type="term" value="P:glucose metabolic process"/>
    <property type="evidence" value="ECO:0007669"/>
    <property type="project" value="UniProtKB-KW"/>
</dbReference>
<dbReference type="EC" id="5.4.2.2" evidence="6"/>
<evidence type="ECO:0000256" key="4">
    <source>
        <dbReference type="ARBA" id="ARBA00005189"/>
    </source>
</evidence>
<evidence type="ECO:0000256" key="6">
    <source>
        <dbReference type="ARBA" id="ARBA00012728"/>
    </source>
</evidence>
<dbReference type="CDD" id="cd05799">
    <property type="entry name" value="PGM2"/>
    <property type="match status" value="1"/>
</dbReference>
<comment type="similarity">
    <text evidence="5 15">Belongs to the phosphohexose mutase family.</text>
</comment>
<dbReference type="InterPro" id="IPR016055">
    <property type="entry name" value="A-D-PHexomutase_a/b/a-I/II/III"/>
</dbReference>
<evidence type="ECO:0000259" key="17">
    <source>
        <dbReference type="Pfam" id="PF02878"/>
    </source>
</evidence>
<protein>
    <recommendedName>
        <fullName evidence="12">Phosphoglucomutase</fullName>
        <ecNumber evidence="6">5.4.2.2</ecNumber>
    </recommendedName>
    <alternativeName>
        <fullName evidence="14">Alpha-phosphoglucomutase</fullName>
    </alternativeName>
    <alternativeName>
        <fullName evidence="13">Glucose phosphomutase</fullName>
    </alternativeName>
</protein>
<evidence type="ECO:0000259" key="19">
    <source>
        <dbReference type="Pfam" id="PF02880"/>
    </source>
</evidence>
<reference evidence="20 21" key="1">
    <citation type="journal article" date="2011" name="J. Bacteriol.">
        <title>Complete genome sequence of the industrial strain Bacillus megaterium WSH-002.</title>
        <authorList>
            <person name="Liu L."/>
            <person name="Li Y."/>
            <person name="Zhang J."/>
            <person name="Zou W."/>
            <person name="Zhou Z."/>
            <person name="Liu J."/>
            <person name="Li X."/>
            <person name="Wang L."/>
            <person name="Chen J."/>
        </authorList>
    </citation>
    <scope>NUCLEOTIDE SEQUENCE [LARGE SCALE GENOMIC DNA]</scope>
    <source>
        <strain evidence="20 21">WSH-002</strain>
    </source>
</reference>
<dbReference type="InterPro" id="IPR005846">
    <property type="entry name" value="A-D-PHexomutase_a/b/a-III"/>
</dbReference>
<dbReference type="SUPFAM" id="SSF53738">
    <property type="entry name" value="Phosphoglucomutase, first 3 domains"/>
    <property type="match status" value="3"/>
</dbReference>
<dbReference type="InterPro" id="IPR005845">
    <property type="entry name" value="A-D-PHexomutase_a/b/a-II"/>
</dbReference>
<dbReference type="EMBL" id="CP003017">
    <property type="protein sequence ID" value="AEN90989.1"/>
    <property type="molecule type" value="Genomic_DNA"/>
</dbReference>
<feature type="domain" description="Alpha-D-phosphohexomutase C-terminal" evidence="16">
    <location>
        <begin position="511"/>
        <end position="556"/>
    </location>
</feature>
<comment type="pathway">
    <text evidence="4">Lipid metabolism.</text>
</comment>
<feature type="domain" description="Alpha-D-phosphohexomutase alpha/beta/alpha" evidence="18">
    <location>
        <begin position="211"/>
        <end position="317"/>
    </location>
</feature>
<evidence type="ECO:0000256" key="14">
    <source>
        <dbReference type="ARBA" id="ARBA00041467"/>
    </source>
</evidence>
<dbReference type="PRINTS" id="PR00509">
    <property type="entry name" value="PGMPMM"/>
</dbReference>
<feature type="domain" description="Alpha-D-phosphohexomutase alpha/beta/alpha" evidence="17">
    <location>
        <begin position="43"/>
        <end position="181"/>
    </location>
</feature>
<dbReference type="InterPro" id="IPR005844">
    <property type="entry name" value="A-D-PHexomutase_a/b/a-I"/>
</dbReference>
<proteinExistence type="inferred from homology"/>
<evidence type="ECO:0000313" key="20">
    <source>
        <dbReference type="EMBL" id="AEN90989.1"/>
    </source>
</evidence>
<evidence type="ECO:0000256" key="3">
    <source>
        <dbReference type="ARBA" id="ARBA00005164"/>
    </source>
</evidence>
<evidence type="ECO:0000256" key="15">
    <source>
        <dbReference type="RuleBase" id="RU004326"/>
    </source>
</evidence>
<gene>
    <name evidence="20" type="ORF">BMWSH_4109</name>
</gene>
<organism evidence="20 21">
    <name type="scientific">Priestia megaterium (strain WSH-002)</name>
    <name type="common">Bacillus megaterium</name>
    <dbReference type="NCBI Taxonomy" id="1006007"/>
    <lineage>
        <taxon>Bacteria</taxon>
        <taxon>Bacillati</taxon>
        <taxon>Bacillota</taxon>
        <taxon>Bacilli</taxon>
        <taxon>Bacillales</taxon>
        <taxon>Bacillaceae</taxon>
        <taxon>Priestia</taxon>
    </lineage>
</organism>
<evidence type="ECO:0000256" key="8">
    <source>
        <dbReference type="ARBA" id="ARBA00022553"/>
    </source>
</evidence>
<evidence type="ECO:0000256" key="11">
    <source>
        <dbReference type="ARBA" id="ARBA00023235"/>
    </source>
</evidence>
<dbReference type="GO" id="GO:0006166">
    <property type="term" value="P:purine ribonucleoside salvage"/>
    <property type="evidence" value="ECO:0007669"/>
    <property type="project" value="TreeGrafter"/>
</dbReference>
<keyword evidence="10 15" id="KW-0460">Magnesium</keyword>
<dbReference type="Pfam" id="PF02878">
    <property type="entry name" value="PGM_PMM_I"/>
    <property type="match status" value="1"/>
</dbReference>
<evidence type="ECO:0000256" key="13">
    <source>
        <dbReference type="ARBA" id="ARBA00041398"/>
    </source>
</evidence>
<dbReference type="Pfam" id="PF00408">
    <property type="entry name" value="PGM_PMM_IV"/>
    <property type="match status" value="1"/>
</dbReference>
<accession>A0A8D3X4P5</accession>
<dbReference type="Proteomes" id="UP000001283">
    <property type="component" value="Chromosome"/>
</dbReference>
<dbReference type="GO" id="GO:0008973">
    <property type="term" value="F:phosphopentomutase activity"/>
    <property type="evidence" value="ECO:0007669"/>
    <property type="project" value="TreeGrafter"/>
</dbReference>
<evidence type="ECO:0000256" key="2">
    <source>
        <dbReference type="ARBA" id="ARBA00001946"/>
    </source>
</evidence>
<dbReference type="Pfam" id="PF02879">
    <property type="entry name" value="PGM_PMM_II"/>
    <property type="match status" value="1"/>
</dbReference>
<comment type="cofactor">
    <cofactor evidence="2">
        <name>Mg(2+)</name>
        <dbReference type="ChEBI" id="CHEBI:18420"/>
    </cofactor>
</comment>
<dbReference type="InterPro" id="IPR005841">
    <property type="entry name" value="Alpha-D-phosphohexomutase_SF"/>
</dbReference>
<evidence type="ECO:0000256" key="1">
    <source>
        <dbReference type="ARBA" id="ARBA00000443"/>
    </source>
</evidence>
<name>A0A8D3X4P5_PRIMW</name>
<keyword evidence="7" id="KW-0119">Carbohydrate metabolism</keyword>
<dbReference type="PANTHER" id="PTHR45745:SF1">
    <property type="entry name" value="PHOSPHOGLUCOMUTASE 2B-RELATED"/>
    <property type="match status" value="1"/>
</dbReference>
<evidence type="ECO:0000259" key="16">
    <source>
        <dbReference type="Pfam" id="PF00408"/>
    </source>
</evidence>
<evidence type="ECO:0000259" key="18">
    <source>
        <dbReference type="Pfam" id="PF02879"/>
    </source>
</evidence>
<dbReference type="PROSITE" id="PS00710">
    <property type="entry name" value="PGM_PMM"/>
    <property type="match status" value="1"/>
</dbReference>
<dbReference type="RefSeq" id="WP_014461188.1">
    <property type="nucleotide sequence ID" value="NC_017138.1"/>
</dbReference>
<sequence length="582" mass="65013">MTWKAQLDKWLTFDDLNTELKDELLTVKENSKKAEDAFYKNLEFGTGGMRGELGPGTNRLNIYMVRKATEGLASYIEENGEEAKERGVVVAYDSRHKSPEFALEVAKVLGQHGIKTYIFNELRPTPELSFAVRYLAAFAGIVITASHNPPEYNGYKVYGEDGGQLPPAAADTIISYVNAVENELTIPVQEEQELLQNDLLTYIGEEVDAAYIEQLQTIQLNREIVEEVGKDLKIVFTPLHGTANKPVRDGLKAFGFTNVTVVKEQELPDANFSTVTSPNPEEHEAFELAIEYGKEIDADILMGTDPDADRLGVAVKNEKGDYVVLTGNQMGALMLHYLLKQKKQQGILPENGIVVKTIVTSEIGRTIASSFGLTTIDTLTGFKFIGEKINEFEHTKEYQFQFGYEESYGYLIGDFVRDKDAVQSAVFAAEVAAYYKAQGKSLHEGLVEIFETYGFYKESLQSLTLKGKDGSEQIASILTEFRLNPPTQVANLRVATVEDYLISERKNMFNQNVEAIQLPKSNVLKYHLEDGSWFTIRPSGTEPKAKFYFGVKKDSLNASEKALKILEEKVMESVNNLLSTPI</sequence>
<dbReference type="AlphaFoldDB" id="A0A8D3X4P5"/>
<evidence type="ECO:0000256" key="10">
    <source>
        <dbReference type="ARBA" id="ARBA00022842"/>
    </source>
</evidence>
<evidence type="ECO:0000256" key="9">
    <source>
        <dbReference type="ARBA" id="ARBA00022723"/>
    </source>
</evidence>
<dbReference type="GO" id="GO:0004614">
    <property type="term" value="F:phosphoglucomutase activity"/>
    <property type="evidence" value="ECO:0007669"/>
    <property type="project" value="UniProtKB-EC"/>
</dbReference>
<dbReference type="InterPro" id="IPR005843">
    <property type="entry name" value="A-D-PHexomutase_C"/>
</dbReference>
<dbReference type="GO" id="GO:0000287">
    <property type="term" value="F:magnesium ion binding"/>
    <property type="evidence" value="ECO:0007669"/>
    <property type="project" value="InterPro"/>
</dbReference>
<keyword evidence="7" id="KW-0313">Glucose metabolism</keyword>